<dbReference type="Gene3D" id="1.10.1070.20">
    <property type="match status" value="1"/>
</dbReference>
<dbReference type="RefSeq" id="WP_106447799.1">
    <property type="nucleotide sequence ID" value="NZ_CP027669.1"/>
</dbReference>
<keyword evidence="7" id="KW-1185">Reference proteome</keyword>
<keyword evidence="2" id="KW-0808">Transferase</keyword>
<dbReference type="GO" id="GO:0005829">
    <property type="term" value="C:cytosol"/>
    <property type="evidence" value="ECO:0007669"/>
    <property type="project" value="TreeGrafter"/>
</dbReference>
<comment type="similarity">
    <text evidence="1">Belongs to the HipA Ser/Thr kinase family.</text>
</comment>
<feature type="domain" description="HipA N-terminal subdomain 1" evidence="5">
    <location>
        <begin position="5"/>
        <end position="97"/>
    </location>
</feature>
<dbReference type="OrthoDB" id="9805913at2"/>
<dbReference type="PANTHER" id="PTHR37419">
    <property type="entry name" value="SERINE/THREONINE-PROTEIN KINASE TOXIN HIPA"/>
    <property type="match status" value="1"/>
</dbReference>
<accession>A0A2S0N3U2</accession>
<keyword evidence="3" id="KW-0418">Kinase</keyword>
<proteinExistence type="inferred from homology"/>
<dbReference type="KEGG" id="simp:C6571_17320"/>
<reference evidence="6 7" key="1">
    <citation type="submission" date="2018-03" db="EMBL/GenBank/DDBJ databases">
        <title>Genome sequencing of Simplicispira sp.</title>
        <authorList>
            <person name="Kim S.-J."/>
            <person name="Heo J."/>
            <person name="Kwon S.-W."/>
        </authorList>
    </citation>
    <scope>NUCLEOTIDE SEQUENCE [LARGE SCALE GENOMIC DNA]</scope>
    <source>
        <strain evidence="6 7">SC1-8</strain>
    </source>
</reference>
<dbReference type="InterPro" id="IPR017508">
    <property type="entry name" value="HipA_N1"/>
</dbReference>
<organism evidence="6 7">
    <name type="scientific">Simplicispira suum</name>
    <dbReference type="NCBI Taxonomy" id="2109915"/>
    <lineage>
        <taxon>Bacteria</taxon>
        <taxon>Pseudomonadati</taxon>
        <taxon>Pseudomonadota</taxon>
        <taxon>Betaproteobacteria</taxon>
        <taxon>Burkholderiales</taxon>
        <taxon>Comamonadaceae</taxon>
        <taxon>Simplicispira</taxon>
    </lineage>
</organism>
<evidence type="ECO:0000256" key="1">
    <source>
        <dbReference type="ARBA" id="ARBA00010164"/>
    </source>
</evidence>
<evidence type="ECO:0000259" key="4">
    <source>
        <dbReference type="Pfam" id="PF07804"/>
    </source>
</evidence>
<dbReference type="CDD" id="cd17793">
    <property type="entry name" value="HipA"/>
    <property type="match status" value="1"/>
</dbReference>
<evidence type="ECO:0000313" key="7">
    <source>
        <dbReference type="Proteomes" id="UP000239326"/>
    </source>
</evidence>
<gene>
    <name evidence="6" type="ORF">C6571_17320</name>
</gene>
<evidence type="ECO:0000313" key="6">
    <source>
        <dbReference type="EMBL" id="AVO42824.1"/>
    </source>
</evidence>
<evidence type="ECO:0000256" key="2">
    <source>
        <dbReference type="ARBA" id="ARBA00022679"/>
    </source>
</evidence>
<dbReference type="AlphaFoldDB" id="A0A2S0N3U2"/>
<dbReference type="Pfam" id="PF07804">
    <property type="entry name" value="HipA_C"/>
    <property type="match status" value="1"/>
</dbReference>
<dbReference type="GO" id="GO:0004674">
    <property type="term" value="F:protein serine/threonine kinase activity"/>
    <property type="evidence" value="ECO:0007669"/>
    <property type="project" value="TreeGrafter"/>
</dbReference>
<dbReference type="EMBL" id="CP027669">
    <property type="protein sequence ID" value="AVO42824.1"/>
    <property type="molecule type" value="Genomic_DNA"/>
</dbReference>
<dbReference type="NCBIfam" id="TIGR03071">
    <property type="entry name" value="couple_hipA"/>
    <property type="match status" value="1"/>
</dbReference>
<dbReference type="InterPro" id="IPR052028">
    <property type="entry name" value="HipA_Ser/Thr_kinase"/>
</dbReference>
<feature type="domain" description="HipA-like C-terminal" evidence="4">
    <location>
        <begin position="142"/>
        <end position="383"/>
    </location>
</feature>
<dbReference type="PANTHER" id="PTHR37419:SF1">
    <property type="entry name" value="SERINE_THREONINE-PROTEIN KINASE TOXIN HIPA"/>
    <property type="match status" value="1"/>
</dbReference>
<sequence>MAGHLEVWLLGAHVGTLSQVEGRLGFAYAPDATTPLSQSLPIRSEPFDDRASRPFFAGLLPEGGKRKQIAKTLQISKQNDYALLDSLGGECAGAVTLLDAGQLPQPPDAPREVRWLDHAQLLQVLDEMPLRPMRAGEDGLRLSLAGAQDKLPVVLDADGLRIGLPLNGSPSTHILKPPIAGVGGSVFNEAFCMALAGALKLDVARTQIRAIADGAQQRHYLLVERYDRQADVTERTSLPTQRLHQEDFCQALGIVSEHKYQNEGGPGLAQAFALVRSATRPSALHTLKLLDYVVFNALVGNHDAHGKNFSLLYTPAGAVLTPLYDALCTAVYPTLTEKMAMKIGSKYKFAEVMARHWEQFAIEAALSPAQVKKRILDIAKRLPDLARATQTAFQSQGTGHPVIDQIVALIDQRCALTIRRLTAHPAEDAPLGTA</sequence>
<protein>
    <submittedName>
        <fullName evidence="6">Toxin HipA</fullName>
    </submittedName>
</protein>
<dbReference type="Pfam" id="PF13657">
    <property type="entry name" value="Couple_hipA"/>
    <property type="match status" value="1"/>
</dbReference>
<dbReference type="InterPro" id="IPR012893">
    <property type="entry name" value="HipA-like_C"/>
</dbReference>
<name>A0A2S0N3U2_9BURK</name>
<evidence type="ECO:0000259" key="5">
    <source>
        <dbReference type="Pfam" id="PF13657"/>
    </source>
</evidence>
<dbReference type="Proteomes" id="UP000239326">
    <property type="component" value="Chromosome"/>
</dbReference>
<evidence type="ECO:0000256" key="3">
    <source>
        <dbReference type="ARBA" id="ARBA00022777"/>
    </source>
</evidence>